<proteinExistence type="predicted"/>
<keyword evidence="2" id="KW-1185">Reference proteome</keyword>
<sequence>MSQSWDILDHISNDDSFARAVKNIAVFAFANGHTIFQRRSLTKALKAVPHLRSFQWFGLSPYLTWDIAEALSIHCRGLSDLRLPRAMCLPAYLPITLSGLQRLRSLSFVAIDNLDNGPSEAIDLHCPDNEGFLEVAEFITANISTLRTLVLPGNEIWNLPVRVFSSLTELDIVGSYELSGLDLIFHHAVHLQSLIIQAEEDVELFTVLQNNSSALPSLTSLKIISFVGHTEDHLRAVRAFIQGRSLLRRLDLNLNPINWATFASILPAISDLRGLKALGMTMTLAISTKEYTHLAQHFPKELEAIRLRVDLSDPVLDHGPLSVIMDKLRQMPSLAFFSLHRYGASKLYAFADDIASDCQHLSLLYLDRDIWNVDRSESEIRLLPWSIRRKVLKIKEDFENDDAEWLLRHGEFPPFFPPP</sequence>
<evidence type="ECO:0008006" key="3">
    <source>
        <dbReference type="Google" id="ProtNLM"/>
    </source>
</evidence>
<dbReference type="Gene3D" id="3.80.10.10">
    <property type="entry name" value="Ribonuclease Inhibitor"/>
    <property type="match status" value="1"/>
</dbReference>
<dbReference type="OrthoDB" id="3238099at2759"/>
<dbReference type="InterPro" id="IPR032675">
    <property type="entry name" value="LRR_dom_sf"/>
</dbReference>
<dbReference type="Proteomes" id="UP000054166">
    <property type="component" value="Unassembled WGS sequence"/>
</dbReference>
<gene>
    <name evidence="1" type="ORF">PILCRDRAFT_467335</name>
</gene>
<organism evidence="1 2">
    <name type="scientific">Piloderma croceum (strain F 1598)</name>
    <dbReference type="NCBI Taxonomy" id="765440"/>
    <lineage>
        <taxon>Eukaryota</taxon>
        <taxon>Fungi</taxon>
        <taxon>Dikarya</taxon>
        <taxon>Basidiomycota</taxon>
        <taxon>Agaricomycotina</taxon>
        <taxon>Agaricomycetes</taxon>
        <taxon>Agaricomycetidae</taxon>
        <taxon>Atheliales</taxon>
        <taxon>Atheliaceae</taxon>
        <taxon>Piloderma</taxon>
    </lineage>
</organism>
<accession>A0A0C3FD07</accession>
<dbReference type="EMBL" id="KN832994">
    <property type="protein sequence ID" value="KIM82580.1"/>
    <property type="molecule type" value="Genomic_DNA"/>
</dbReference>
<evidence type="ECO:0000313" key="2">
    <source>
        <dbReference type="Proteomes" id="UP000054166"/>
    </source>
</evidence>
<evidence type="ECO:0000313" key="1">
    <source>
        <dbReference type="EMBL" id="KIM82580.1"/>
    </source>
</evidence>
<reference evidence="2" key="2">
    <citation type="submission" date="2015-01" db="EMBL/GenBank/DDBJ databases">
        <title>Evolutionary Origins and Diversification of the Mycorrhizal Mutualists.</title>
        <authorList>
            <consortium name="DOE Joint Genome Institute"/>
            <consortium name="Mycorrhizal Genomics Consortium"/>
            <person name="Kohler A."/>
            <person name="Kuo A."/>
            <person name="Nagy L.G."/>
            <person name="Floudas D."/>
            <person name="Copeland A."/>
            <person name="Barry K.W."/>
            <person name="Cichocki N."/>
            <person name="Veneault-Fourrey C."/>
            <person name="LaButti K."/>
            <person name="Lindquist E.A."/>
            <person name="Lipzen A."/>
            <person name="Lundell T."/>
            <person name="Morin E."/>
            <person name="Murat C."/>
            <person name="Riley R."/>
            <person name="Ohm R."/>
            <person name="Sun H."/>
            <person name="Tunlid A."/>
            <person name="Henrissat B."/>
            <person name="Grigoriev I.V."/>
            <person name="Hibbett D.S."/>
            <person name="Martin F."/>
        </authorList>
    </citation>
    <scope>NUCLEOTIDE SEQUENCE [LARGE SCALE GENOMIC DNA]</scope>
    <source>
        <strain evidence="2">F 1598</strain>
    </source>
</reference>
<protein>
    <recommendedName>
        <fullName evidence="3">F-box domain-containing protein</fullName>
    </recommendedName>
</protein>
<name>A0A0C3FD07_PILCF</name>
<dbReference type="AlphaFoldDB" id="A0A0C3FD07"/>
<reference evidence="1 2" key="1">
    <citation type="submission" date="2014-04" db="EMBL/GenBank/DDBJ databases">
        <authorList>
            <consortium name="DOE Joint Genome Institute"/>
            <person name="Kuo A."/>
            <person name="Tarkka M."/>
            <person name="Buscot F."/>
            <person name="Kohler A."/>
            <person name="Nagy L.G."/>
            <person name="Floudas D."/>
            <person name="Copeland A."/>
            <person name="Barry K.W."/>
            <person name="Cichocki N."/>
            <person name="Veneault-Fourrey C."/>
            <person name="LaButti K."/>
            <person name="Lindquist E.A."/>
            <person name="Lipzen A."/>
            <person name="Lundell T."/>
            <person name="Morin E."/>
            <person name="Murat C."/>
            <person name="Sun H."/>
            <person name="Tunlid A."/>
            <person name="Henrissat B."/>
            <person name="Grigoriev I.V."/>
            <person name="Hibbett D.S."/>
            <person name="Martin F."/>
            <person name="Nordberg H.P."/>
            <person name="Cantor M.N."/>
            <person name="Hua S.X."/>
        </authorList>
    </citation>
    <scope>NUCLEOTIDE SEQUENCE [LARGE SCALE GENOMIC DNA]</scope>
    <source>
        <strain evidence="1 2">F 1598</strain>
    </source>
</reference>
<dbReference type="InParanoid" id="A0A0C3FD07"/>
<dbReference type="STRING" id="765440.A0A0C3FD07"/>
<dbReference type="HOGENOM" id="CLU_040574_0_0_1"/>
<dbReference type="SUPFAM" id="SSF52047">
    <property type="entry name" value="RNI-like"/>
    <property type="match status" value="1"/>
</dbReference>